<evidence type="ECO:0000313" key="2">
    <source>
        <dbReference type="Proteomes" id="UP000016662"/>
    </source>
</evidence>
<gene>
    <name evidence="1" type="ORF">RUMCAL_00847</name>
</gene>
<dbReference type="EMBL" id="AWVF01000096">
    <property type="protein sequence ID" value="ERJ96765.1"/>
    <property type="molecule type" value="Genomic_DNA"/>
</dbReference>
<comment type="caution">
    <text evidence="1">The sequence shown here is derived from an EMBL/GenBank/DDBJ whole genome shotgun (WGS) entry which is preliminary data.</text>
</comment>
<dbReference type="AlphaFoldDB" id="U2KXD0"/>
<dbReference type="OrthoDB" id="2088402at2"/>
<dbReference type="eggNOG" id="ENOG5034503">
    <property type="taxonomic scope" value="Bacteria"/>
</dbReference>
<sequence length="123" mass="14534">MENGRFVTYTDKDRDIVRKGICEIAKVLLGDDTQRKLSMLFCLDWFMDPYYQQDISDIHDDLVLLLQTVITEPNEDDVIEDAIELLMSYELPPFPLIEEKRNRIPLKFQDDIAYLLDPKSFEE</sequence>
<dbReference type="GeneID" id="93691875"/>
<protein>
    <submittedName>
        <fullName evidence="1">Uncharacterized protein</fullName>
    </submittedName>
</protein>
<reference evidence="1 2" key="1">
    <citation type="submission" date="2013-07" db="EMBL/GenBank/DDBJ databases">
        <authorList>
            <person name="Weinstock G."/>
            <person name="Sodergren E."/>
            <person name="Wylie T."/>
            <person name="Fulton L."/>
            <person name="Fulton R."/>
            <person name="Fronick C."/>
            <person name="O'Laughlin M."/>
            <person name="Godfrey J."/>
            <person name="Miner T."/>
            <person name="Herter B."/>
            <person name="Appelbaum E."/>
            <person name="Cordes M."/>
            <person name="Lek S."/>
            <person name="Wollam A."/>
            <person name="Pepin K.H."/>
            <person name="Palsikar V.B."/>
            <person name="Mitreva M."/>
            <person name="Wilson R.K."/>
        </authorList>
    </citation>
    <scope>NUCLEOTIDE SEQUENCE [LARGE SCALE GENOMIC DNA]</scope>
    <source>
        <strain evidence="1 2">ATCC 27760</strain>
    </source>
</reference>
<dbReference type="STRING" id="411473.RUMCAL_00847"/>
<accession>U2KXD0</accession>
<dbReference type="HOGENOM" id="CLU_168238_0_0_9"/>
<proteinExistence type="predicted"/>
<evidence type="ECO:0000313" key="1">
    <source>
        <dbReference type="EMBL" id="ERJ96765.1"/>
    </source>
</evidence>
<organism evidence="1 2">
    <name type="scientific">Ruminococcus callidus ATCC 27760</name>
    <dbReference type="NCBI Taxonomy" id="411473"/>
    <lineage>
        <taxon>Bacteria</taxon>
        <taxon>Bacillati</taxon>
        <taxon>Bacillota</taxon>
        <taxon>Clostridia</taxon>
        <taxon>Eubacteriales</taxon>
        <taxon>Oscillospiraceae</taxon>
        <taxon>Ruminococcus</taxon>
    </lineage>
</organism>
<dbReference type="Proteomes" id="UP000016662">
    <property type="component" value="Unassembled WGS sequence"/>
</dbReference>
<name>U2KXD0_9FIRM</name>
<keyword evidence="2" id="KW-1185">Reference proteome</keyword>
<dbReference type="RefSeq" id="WP_021682309.1">
    <property type="nucleotide sequence ID" value="NZ_KI260408.1"/>
</dbReference>